<reference evidence="3 4" key="1">
    <citation type="submission" date="2019-08" db="EMBL/GenBank/DDBJ databases">
        <title>Complete genome sequence of Candidatus Uab amorphum.</title>
        <authorList>
            <person name="Shiratori T."/>
            <person name="Suzuki S."/>
            <person name="Kakizawa Y."/>
            <person name="Ishida K."/>
        </authorList>
    </citation>
    <scope>NUCLEOTIDE SEQUENCE [LARGE SCALE GENOMIC DNA]</scope>
    <source>
        <strain evidence="3 4">SRT547</strain>
    </source>
</reference>
<gene>
    <name evidence="3" type="ORF">UABAM_00856</name>
</gene>
<feature type="compositionally biased region" description="Polar residues" evidence="1">
    <location>
        <begin position="176"/>
        <end position="185"/>
    </location>
</feature>
<dbReference type="RefSeq" id="WP_151966753.1">
    <property type="nucleotide sequence ID" value="NZ_AP019860.1"/>
</dbReference>
<dbReference type="Proteomes" id="UP000326354">
    <property type="component" value="Chromosome"/>
</dbReference>
<evidence type="ECO:0000313" key="3">
    <source>
        <dbReference type="EMBL" id="BBM82513.1"/>
    </source>
</evidence>
<evidence type="ECO:0000313" key="4">
    <source>
        <dbReference type="Proteomes" id="UP000326354"/>
    </source>
</evidence>
<feature type="compositionally biased region" description="Low complexity" evidence="1">
    <location>
        <begin position="365"/>
        <end position="385"/>
    </location>
</feature>
<accession>A0A5S9IIN4</accession>
<sequence length="609" mass="70193">MASITCKKCNVAYSDEAKKCPKCQYPTEMNDPFMWFEDDQSKTTEDTVVDRYRATEVEDAAETFTDEAYIGDDYEATVVQDIEEDYYEDSVVETEDNKVYEVPEVMPDVYEMSESEMSENEMSESDYDVYEVSEIEQMPDSYIEDIPDEEEFEEDSWYDDEEADIYEDSQIDLDSGNRSDINPNAWSEEEDLSENQQFDESVAENEKVSRCKCPRCHSTHRFLPISNQYHYEKICEVCREPFRFSLFTLIGEITKENGSSIDYHWQLQAQSKEKVHFSVKEKIDIEENDKVILVYGTDLKSKEEKLSIIATLQGKFFIVENIKRQHDIRGAITAAVLVPLLFIFAYFLHDAPELPQTNLANSTITSKSTNTQNTNTQKTQKNTSSGKNKTPQEKNIQLAIKPKIYAKNGYIYVLGQTNLPSGTQLDINIHKEYGKKVGKATAIVHNETFQALKIPQTVTAGSDGQKEQQLHSGVVIVTLYCDLYTSGKEKSVYKKLKPYVGKYIKKQKRSRGYSKILELKRKVVVSTVNEKKEREQYKLQRWTVKDLSASKKWNANYYVRKLGAYIKYDPTKGDKNVIQCFYFPKANITLVSNLFTGTVVAWRLGKQSE</sequence>
<dbReference type="OrthoDB" id="9812349at2"/>
<evidence type="ECO:0000256" key="2">
    <source>
        <dbReference type="SAM" id="Phobius"/>
    </source>
</evidence>
<dbReference type="KEGG" id="uam:UABAM_00856"/>
<organism evidence="3 4">
    <name type="scientific">Uabimicrobium amorphum</name>
    <dbReference type="NCBI Taxonomy" id="2596890"/>
    <lineage>
        <taxon>Bacteria</taxon>
        <taxon>Pseudomonadati</taxon>
        <taxon>Planctomycetota</taxon>
        <taxon>Candidatus Uabimicrobiia</taxon>
        <taxon>Candidatus Uabimicrobiales</taxon>
        <taxon>Candidatus Uabimicrobiaceae</taxon>
        <taxon>Candidatus Uabimicrobium</taxon>
    </lineage>
</organism>
<protein>
    <submittedName>
        <fullName evidence="3">Uncharacterized protein</fullName>
    </submittedName>
</protein>
<keyword evidence="2" id="KW-1133">Transmembrane helix</keyword>
<feature type="region of interest" description="Disordered" evidence="1">
    <location>
        <begin position="168"/>
        <end position="196"/>
    </location>
</feature>
<dbReference type="AlphaFoldDB" id="A0A5S9IIN4"/>
<feature type="region of interest" description="Disordered" evidence="1">
    <location>
        <begin position="365"/>
        <end position="393"/>
    </location>
</feature>
<keyword evidence="2" id="KW-0472">Membrane</keyword>
<dbReference type="EMBL" id="AP019860">
    <property type="protein sequence ID" value="BBM82513.1"/>
    <property type="molecule type" value="Genomic_DNA"/>
</dbReference>
<keyword evidence="4" id="KW-1185">Reference proteome</keyword>
<feature type="transmembrane region" description="Helical" evidence="2">
    <location>
        <begin position="330"/>
        <end position="348"/>
    </location>
</feature>
<name>A0A5S9IIN4_UABAM</name>
<evidence type="ECO:0000256" key="1">
    <source>
        <dbReference type="SAM" id="MobiDB-lite"/>
    </source>
</evidence>
<proteinExistence type="predicted"/>
<keyword evidence="2" id="KW-0812">Transmembrane</keyword>